<evidence type="ECO:0000256" key="3">
    <source>
        <dbReference type="ARBA" id="ARBA00023274"/>
    </source>
</evidence>
<feature type="domain" description="Large ribosomal subunit protein uL4 C-terminal" evidence="5">
    <location>
        <begin position="275"/>
        <end position="345"/>
    </location>
</feature>
<keyword evidence="3" id="KW-0687">Ribonucleoprotein</keyword>
<dbReference type="InterPro" id="IPR025755">
    <property type="entry name" value="Ribos_uL4_C_dom"/>
</dbReference>
<evidence type="ECO:0000256" key="1">
    <source>
        <dbReference type="ARBA" id="ARBA00010528"/>
    </source>
</evidence>
<dbReference type="GO" id="GO:0003735">
    <property type="term" value="F:structural constituent of ribosome"/>
    <property type="evidence" value="ECO:0007669"/>
    <property type="project" value="InterPro"/>
</dbReference>
<keyword evidence="2 6" id="KW-0689">Ribosomal protein</keyword>
<dbReference type="PANTHER" id="PTHR19431">
    <property type="entry name" value="60S RIBOSOMAL PROTEIN L4"/>
    <property type="match status" value="1"/>
</dbReference>
<evidence type="ECO:0000259" key="5">
    <source>
        <dbReference type="Pfam" id="PF14374"/>
    </source>
</evidence>
<accession>A0A8K0AHQ1</accession>
<dbReference type="InterPro" id="IPR023574">
    <property type="entry name" value="Ribosomal_uL4_dom_sf"/>
</dbReference>
<evidence type="ECO:0000313" key="6">
    <source>
        <dbReference type="EMBL" id="KAF0853100.1"/>
    </source>
</evidence>
<dbReference type="PROSITE" id="PS00939">
    <property type="entry name" value="RIBOSOMAL_L1E"/>
    <property type="match status" value="1"/>
</dbReference>
<reference evidence="6" key="1">
    <citation type="submission" date="2019-09" db="EMBL/GenBank/DDBJ databases">
        <title>The Mitochondrial Proteome of the Jakobid, Andalucia godoyi, a Protist With the Most Gene-Rich and Bacteria-Like Mitochondrial Genome.</title>
        <authorList>
            <person name="Gray M.W."/>
            <person name="Burger G."/>
            <person name="Derelle R."/>
            <person name="Klimes V."/>
            <person name="Leger M."/>
            <person name="Sarrasin M."/>
            <person name="Vlcek C."/>
            <person name="Roger A.J."/>
            <person name="Elias M."/>
            <person name="Lang B.F."/>
        </authorList>
    </citation>
    <scope>NUCLEOTIDE SEQUENCE</scope>
    <source>
        <strain evidence="6">And28</strain>
    </source>
</reference>
<dbReference type="EMBL" id="VRVR01000002">
    <property type="protein sequence ID" value="KAF0853100.1"/>
    <property type="molecule type" value="Genomic_DNA"/>
</dbReference>
<dbReference type="Pfam" id="PF00573">
    <property type="entry name" value="Ribosomal_L4"/>
    <property type="match status" value="1"/>
</dbReference>
<evidence type="ECO:0000256" key="2">
    <source>
        <dbReference type="ARBA" id="ARBA00022980"/>
    </source>
</evidence>
<dbReference type="GO" id="GO:1990904">
    <property type="term" value="C:ribonucleoprotein complex"/>
    <property type="evidence" value="ECO:0007669"/>
    <property type="project" value="UniProtKB-KW"/>
</dbReference>
<name>A0A8K0AHQ1_ANDGO</name>
<dbReference type="GO" id="GO:0006412">
    <property type="term" value="P:translation"/>
    <property type="evidence" value="ECO:0007669"/>
    <property type="project" value="InterPro"/>
</dbReference>
<evidence type="ECO:0000256" key="4">
    <source>
        <dbReference type="SAM" id="MobiDB-lite"/>
    </source>
</evidence>
<dbReference type="AlphaFoldDB" id="A0A8K0AHQ1"/>
<dbReference type="FunFam" id="3.40.1370.10:FF:000002">
    <property type="entry name" value="60S ribosomal protein L4"/>
    <property type="match status" value="1"/>
</dbReference>
<feature type="region of interest" description="Disordered" evidence="4">
    <location>
        <begin position="346"/>
        <end position="365"/>
    </location>
</feature>
<comment type="similarity">
    <text evidence="1">Belongs to the universal ribosomal protein uL4 family.</text>
</comment>
<dbReference type="Pfam" id="PF14374">
    <property type="entry name" value="Ribos_L4_asso_C"/>
    <property type="match status" value="1"/>
</dbReference>
<comment type="caution">
    <text evidence="6">The sequence shown here is derived from an EMBL/GenBank/DDBJ whole genome shotgun (WGS) entry which is preliminary data.</text>
</comment>
<protein>
    <submittedName>
        <fullName evidence="6">60S large subunit ribosomal protein uL4 (RpL4)</fullName>
    </submittedName>
</protein>
<gene>
    <name evidence="6" type="ORF">ANDGO_03131</name>
</gene>
<dbReference type="InterPro" id="IPR045240">
    <property type="entry name" value="Ribosomal_uL4_euk/arch"/>
</dbReference>
<dbReference type="Gene3D" id="3.40.1370.10">
    <property type="match status" value="1"/>
</dbReference>
<sequence>MSILRPVITVFGTDGKKTGSLTAPAVFSAPIRNDVVHFVHTNMAKNKRQPYAVMPISGAQTSAESWGTGRAVARIPRVGGGGTHRSGEGAFGNMCRGGRMFGPNKVWRRWHRRINVNQKRVAVASALSASAVVPLVMARGHRVENVPEVPLVVSSEIEKINKTAAAVKILKALGAYDEVEKVVDTRRTRAGQGKMRSRRYVVRKGPLVVYKEDNGVVRAFRNIPGVEVACVDRLNLLQLAPGGHLGRFVIWTESAAKHLGSLFGTFKSASLLKNGFKLPQPAMINADLARIINSDEIQSKVRIAKPKAGFAPLKKNPLRNRGALYKLNPYARFADKVKKQAEQKSSSFKASALEARRAGKPIKGSGVAKKLAKFRATRRAGSKNFLAQVSATLTAQ</sequence>
<dbReference type="Proteomes" id="UP000799049">
    <property type="component" value="Unassembled WGS sequence"/>
</dbReference>
<dbReference type="InterPro" id="IPR002136">
    <property type="entry name" value="Ribosomal_uL4"/>
</dbReference>
<organism evidence="6 7">
    <name type="scientific">Andalucia godoyi</name>
    <name type="common">Flagellate</name>
    <dbReference type="NCBI Taxonomy" id="505711"/>
    <lineage>
        <taxon>Eukaryota</taxon>
        <taxon>Discoba</taxon>
        <taxon>Jakobida</taxon>
        <taxon>Andalucina</taxon>
        <taxon>Andaluciidae</taxon>
        <taxon>Andalucia</taxon>
    </lineage>
</organism>
<keyword evidence="7" id="KW-1185">Reference proteome</keyword>
<evidence type="ECO:0000313" key="7">
    <source>
        <dbReference type="Proteomes" id="UP000799049"/>
    </source>
</evidence>
<dbReference type="InterPro" id="IPR013000">
    <property type="entry name" value="Ribosomal_uL4_euk/arc_CS"/>
</dbReference>
<dbReference type="SUPFAM" id="SSF52166">
    <property type="entry name" value="Ribosomal protein L4"/>
    <property type="match status" value="1"/>
</dbReference>
<dbReference type="GO" id="GO:0005840">
    <property type="term" value="C:ribosome"/>
    <property type="evidence" value="ECO:0007669"/>
    <property type="project" value="UniProtKB-KW"/>
</dbReference>
<dbReference type="OrthoDB" id="10259785at2759"/>
<proteinExistence type="inferred from homology"/>